<proteinExistence type="predicted"/>
<sequence length="220" mass="24705">MVTENDKMLLKKINADINCYVIPNGVNISYFMPIEADEKIFPSIAYVSDMSGRHAIENIRNFYAHIFPLIKSAIPDIKLYLIGRNPAMEILKLSSDNSVVVTGYVDDIRLYLSRMTVFIAPMIIGTGIKNKVLEAMAMAKPIVTTSIGVQGIDVITGRDLIVANTINEFADSVIMLLNDEEQRKSLGLNARKLIEEKYSWNAITNELYSLFNDIINKLPK</sequence>
<dbReference type="AlphaFoldDB" id="A0A1B7LDP4"/>
<dbReference type="Pfam" id="PF13692">
    <property type="entry name" value="Glyco_trans_1_4"/>
    <property type="match status" value="1"/>
</dbReference>
<dbReference type="SUPFAM" id="SSF53756">
    <property type="entry name" value="UDP-Glycosyltransferase/glycogen phosphorylase"/>
    <property type="match status" value="1"/>
</dbReference>
<evidence type="ECO:0008006" key="3">
    <source>
        <dbReference type="Google" id="ProtNLM"/>
    </source>
</evidence>
<dbReference type="PANTHER" id="PTHR12526">
    <property type="entry name" value="GLYCOSYLTRANSFERASE"/>
    <property type="match status" value="1"/>
</dbReference>
<dbReference type="EMBL" id="LYVF01000166">
    <property type="protein sequence ID" value="OAT81208.1"/>
    <property type="molecule type" value="Genomic_DNA"/>
</dbReference>
<evidence type="ECO:0000313" key="1">
    <source>
        <dbReference type="EMBL" id="OAT81208.1"/>
    </source>
</evidence>
<dbReference type="CDD" id="cd03801">
    <property type="entry name" value="GT4_PimA-like"/>
    <property type="match status" value="1"/>
</dbReference>
<reference evidence="1 2" key="1">
    <citation type="submission" date="2016-04" db="EMBL/GenBank/DDBJ databases">
        <authorList>
            <person name="Evans L.H."/>
            <person name="Alamgir A."/>
            <person name="Owens N."/>
            <person name="Weber N.D."/>
            <person name="Virtaneva K."/>
            <person name="Barbian K."/>
            <person name="Babar A."/>
            <person name="Rosenke K."/>
        </authorList>
    </citation>
    <scope>NUCLEOTIDE SEQUENCE [LARGE SCALE GENOMIC DNA]</scope>
    <source>
        <strain evidence="1 2">LMa1</strain>
    </source>
</reference>
<name>A0A1B7LDP4_9FIRM</name>
<dbReference type="PANTHER" id="PTHR12526:SF630">
    <property type="entry name" value="GLYCOSYLTRANSFERASE"/>
    <property type="match status" value="1"/>
</dbReference>
<organism evidence="1 2">
    <name type="scientific">Desulfotomaculum copahuensis</name>
    <dbReference type="NCBI Taxonomy" id="1838280"/>
    <lineage>
        <taxon>Bacteria</taxon>
        <taxon>Bacillati</taxon>
        <taxon>Bacillota</taxon>
        <taxon>Clostridia</taxon>
        <taxon>Eubacteriales</taxon>
        <taxon>Desulfotomaculaceae</taxon>
        <taxon>Desulfotomaculum</taxon>
    </lineage>
</organism>
<protein>
    <recommendedName>
        <fullName evidence="3">Glycosyl transferase family 1 domain-containing protein</fullName>
    </recommendedName>
</protein>
<evidence type="ECO:0000313" key="2">
    <source>
        <dbReference type="Proteomes" id="UP000078532"/>
    </source>
</evidence>
<dbReference type="Proteomes" id="UP000078532">
    <property type="component" value="Unassembled WGS sequence"/>
</dbReference>
<dbReference type="Gene3D" id="3.40.50.2000">
    <property type="entry name" value="Glycogen Phosphorylase B"/>
    <property type="match status" value="1"/>
</dbReference>
<keyword evidence="2" id="KW-1185">Reference proteome</keyword>
<dbReference type="STRING" id="1838280.A6M21_11350"/>
<comment type="caution">
    <text evidence="1">The sequence shown here is derived from an EMBL/GenBank/DDBJ whole genome shotgun (WGS) entry which is preliminary data.</text>
</comment>
<gene>
    <name evidence="1" type="ORF">A6M21_11350</name>
</gene>
<accession>A0A1B7LDP4</accession>